<evidence type="ECO:0000256" key="6">
    <source>
        <dbReference type="ARBA" id="ARBA00023015"/>
    </source>
</evidence>
<dbReference type="InterPro" id="IPR016197">
    <property type="entry name" value="Chromo-like_dom_sf"/>
</dbReference>
<dbReference type="PROSITE" id="PS51543">
    <property type="entry name" value="FYRC"/>
    <property type="match status" value="1"/>
</dbReference>
<feature type="compositionally biased region" description="Polar residues" evidence="9">
    <location>
        <begin position="953"/>
        <end position="962"/>
    </location>
</feature>
<dbReference type="PANTHER" id="PTHR45623">
    <property type="entry name" value="CHROMODOMAIN-HELICASE-DNA-BINDING PROTEIN 3-RELATED-RELATED"/>
    <property type="match status" value="1"/>
</dbReference>
<dbReference type="InterPro" id="IPR023779">
    <property type="entry name" value="Chromodomain_CS"/>
</dbReference>
<feature type="compositionally biased region" description="Acidic residues" evidence="9">
    <location>
        <begin position="1563"/>
        <end position="1618"/>
    </location>
</feature>
<comment type="subcellular location">
    <subcellularLocation>
        <location evidence="1">Nucleus</location>
    </subcellularLocation>
</comment>
<feature type="region of interest" description="Disordered" evidence="9">
    <location>
        <begin position="1548"/>
        <end position="1619"/>
    </location>
</feature>
<dbReference type="EMBL" id="JAPFFF010000006">
    <property type="protein sequence ID" value="KAK8888143.1"/>
    <property type="molecule type" value="Genomic_DNA"/>
</dbReference>
<dbReference type="SMART" id="SM00298">
    <property type="entry name" value="CHROMO"/>
    <property type="match status" value="2"/>
</dbReference>
<dbReference type="PROSITE" id="PS50013">
    <property type="entry name" value="CHROMO_2"/>
    <property type="match status" value="1"/>
</dbReference>
<evidence type="ECO:0000256" key="8">
    <source>
        <dbReference type="ARBA" id="ARBA00023242"/>
    </source>
</evidence>
<evidence type="ECO:0000256" key="9">
    <source>
        <dbReference type="SAM" id="MobiDB-lite"/>
    </source>
</evidence>
<dbReference type="InterPro" id="IPR014001">
    <property type="entry name" value="Helicase_ATP-bd"/>
</dbReference>
<feature type="domain" description="Helicase C-terminal" evidence="12">
    <location>
        <begin position="680"/>
        <end position="842"/>
    </location>
</feature>
<evidence type="ECO:0000259" key="10">
    <source>
        <dbReference type="PROSITE" id="PS50013"/>
    </source>
</evidence>
<dbReference type="Proteomes" id="UP001470230">
    <property type="component" value="Unassembled WGS sequence"/>
</dbReference>
<evidence type="ECO:0000313" key="13">
    <source>
        <dbReference type="EMBL" id="KAK8834661.1"/>
    </source>
</evidence>
<dbReference type="Gene3D" id="3.40.50.300">
    <property type="entry name" value="P-loop containing nucleotide triphosphate hydrolases"/>
    <property type="match status" value="1"/>
</dbReference>
<name>A0ABR2KAJ3_9EUKA</name>
<protein>
    <submittedName>
        <fullName evidence="14">Choline dehydrogenase 6</fullName>
    </submittedName>
</protein>
<feature type="compositionally biased region" description="Polar residues" evidence="9">
    <location>
        <begin position="1"/>
        <end position="21"/>
    </location>
</feature>
<dbReference type="Pfam" id="PF00176">
    <property type="entry name" value="SNF2-rel_dom"/>
    <property type="match status" value="1"/>
</dbReference>
<dbReference type="InterPro" id="IPR000953">
    <property type="entry name" value="Chromo/chromo_shadow_dom"/>
</dbReference>
<evidence type="ECO:0000256" key="2">
    <source>
        <dbReference type="ARBA" id="ARBA00022737"/>
    </source>
</evidence>
<dbReference type="Gene3D" id="3.30.160.360">
    <property type="match status" value="1"/>
</dbReference>
<keyword evidence="2" id="KW-0677">Repeat</keyword>
<dbReference type="SMART" id="SM00490">
    <property type="entry name" value="HELICc"/>
    <property type="match status" value="1"/>
</dbReference>
<dbReference type="Pfam" id="PF00385">
    <property type="entry name" value="Chromo"/>
    <property type="match status" value="1"/>
</dbReference>
<dbReference type="CDD" id="cd18793">
    <property type="entry name" value="SF2_C_SNF"/>
    <property type="match status" value="1"/>
</dbReference>
<organism evidence="14 15">
    <name type="scientific">Tritrichomonas musculus</name>
    <dbReference type="NCBI Taxonomy" id="1915356"/>
    <lineage>
        <taxon>Eukaryota</taxon>
        <taxon>Metamonada</taxon>
        <taxon>Parabasalia</taxon>
        <taxon>Tritrichomonadida</taxon>
        <taxon>Tritrichomonadidae</taxon>
        <taxon>Tritrichomonas</taxon>
    </lineage>
</organism>
<keyword evidence="3" id="KW-0547">Nucleotide-binding</keyword>
<feature type="compositionally biased region" description="Acidic residues" evidence="9">
    <location>
        <begin position="85"/>
        <end position="107"/>
    </location>
</feature>
<dbReference type="SMART" id="SM00542">
    <property type="entry name" value="FYRC"/>
    <property type="match status" value="1"/>
</dbReference>
<feature type="compositionally biased region" description="Acidic residues" evidence="9">
    <location>
        <begin position="179"/>
        <end position="196"/>
    </location>
</feature>
<dbReference type="Pfam" id="PF05964">
    <property type="entry name" value="FYRN"/>
    <property type="match status" value="1"/>
</dbReference>
<evidence type="ECO:0000313" key="15">
    <source>
        <dbReference type="Proteomes" id="UP001470230"/>
    </source>
</evidence>
<evidence type="ECO:0000259" key="11">
    <source>
        <dbReference type="PROSITE" id="PS51192"/>
    </source>
</evidence>
<dbReference type="InterPro" id="IPR003888">
    <property type="entry name" value="FYrich_N"/>
</dbReference>
<dbReference type="SUPFAM" id="SSF52540">
    <property type="entry name" value="P-loop containing nucleoside triphosphate hydrolases"/>
    <property type="match status" value="2"/>
</dbReference>
<dbReference type="Pfam" id="PF05965">
    <property type="entry name" value="FYRC"/>
    <property type="match status" value="1"/>
</dbReference>
<dbReference type="SUPFAM" id="SSF54160">
    <property type="entry name" value="Chromo domain-like"/>
    <property type="match status" value="2"/>
</dbReference>
<dbReference type="PROSITE" id="PS51542">
    <property type="entry name" value="FYRN"/>
    <property type="match status" value="1"/>
</dbReference>
<evidence type="ECO:0000256" key="5">
    <source>
        <dbReference type="ARBA" id="ARBA00022840"/>
    </source>
</evidence>
<dbReference type="Pfam" id="PF00271">
    <property type="entry name" value="Helicase_C"/>
    <property type="match status" value="1"/>
</dbReference>
<dbReference type="InterPro" id="IPR003889">
    <property type="entry name" value="FYrich_C"/>
</dbReference>
<dbReference type="PROSITE" id="PS51192">
    <property type="entry name" value="HELICASE_ATP_BIND_1"/>
    <property type="match status" value="1"/>
</dbReference>
<dbReference type="InterPro" id="IPR000330">
    <property type="entry name" value="SNF2_N"/>
</dbReference>
<gene>
    <name evidence="13" type="ORF">M9Y10_026532</name>
    <name evidence="14" type="ORF">M9Y10_039205</name>
</gene>
<feature type="domain" description="Helicase ATP-binding" evidence="11">
    <location>
        <begin position="364"/>
        <end position="535"/>
    </location>
</feature>
<keyword evidence="4" id="KW-0378">Hydrolase</keyword>
<evidence type="ECO:0000256" key="7">
    <source>
        <dbReference type="ARBA" id="ARBA00023163"/>
    </source>
</evidence>
<evidence type="ECO:0000259" key="12">
    <source>
        <dbReference type="PROSITE" id="PS51194"/>
    </source>
</evidence>
<dbReference type="PANTHER" id="PTHR45623:SF14">
    <property type="entry name" value="CHROMODOMAIN-HELICASE-DNA-BINDING PROTEIN 1"/>
    <property type="match status" value="1"/>
</dbReference>
<dbReference type="InterPro" id="IPR049730">
    <property type="entry name" value="SNF2/RAD54-like_C"/>
</dbReference>
<dbReference type="InterPro" id="IPR023780">
    <property type="entry name" value="Chromo_domain"/>
</dbReference>
<feature type="region of interest" description="Disordered" evidence="9">
    <location>
        <begin position="1"/>
        <end position="196"/>
    </location>
</feature>
<feature type="compositionally biased region" description="Basic and acidic residues" evidence="9">
    <location>
        <begin position="167"/>
        <end position="178"/>
    </location>
</feature>
<feature type="compositionally biased region" description="Polar residues" evidence="9">
    <location>
        <begin position="73"/>
        <end position="84"/>
    </location>
</feature>
<dbReference type="PROSITE" id="PS00598">
    <property type="entry name" value="CHROMO_1"/>
    <property type="match status" value="1"/>
</dbReference>
<reference evidence="14 15" key="1">
    <citation type="submission" date="2024-04" db="EMBL/GenBank/DDBJ databases">
        <title>Tritrichomonas musculus Genome.</title>
        <authorList>
            <person name="Alves-Ferreira E."/>
            <person name="Grigg M."/>
            <person name="Lorenzi H."/>
            <person name="Galac M."/>
        </authorList>
    </citation>
    <scope>NUCLEOTIDE SEQUENCE [LARGE SCALE GENOMIC DNA]</scope>
    <source>
        <strain evidence="14 15">EAF2021</strain>
    </source>
</reference>
<keyword evidence="8" id="KW-0539">Nucleus</keyword>
<dbReference type="Gene3D" id="1.10.10.60">
    <property type="entry name" value="Homeodomain-like"/>
    <property type="match status" value="1"/>
</dbReference>
<dbReference type="InterPro" id="IPR001650">
    <property type="entry name" value="Helicase_C-like"/>
</dbReference>
<feature type="compositionally biased region" description="Low complexity" evidence="9">
    <location>
        <begin position="111"/>
        <end position="122"/>
    </location>
</feature>
<proteinExistence type="predicted"/>
<sequence>MEGEENSNSNIFKNTSDINPTENEDKNSTKSGTSNNYDPQLQYEDQIQQKTNEKNDITINTQNKTNTEDVETDNSTLQNNNIDSNDIESENQAEEEEEEEEEIEEIDNLPNNTVYNGNENTNQYPKSDNNDTTEEEEVEVTEEEEEEEAADEEEEEEEAAVEEEEKIDTNPKSDRSETIDEEEEIIEEDEEDGNIEDDVPQTILAHKSDNNGQTTFLVKLEKKSYRKCKWFTEDELKPTIPLQYRYYIKHHHEAPTAEPFFNPNFLIPEKIISMKKLNDKTFYLVKWKDLDYPESTWENSEECLNEYPELVDQYSQSRKLPSLDQLFIPPHPSPQSFQPITHHPGSRSGYQIRKYQLSGLNFLVNAWYNNRNAILADEMGLGKTAQAIMFLDYLDKKQEIHGPFLIVAPLSTIPHWEREINEWSSLSSITYYGGQGRRKYLKKYEMFYPQPNANIVMFQVLLTTYEYVIKAEKLFSPIKWRAIIIDEAQRMKNHQSKLFSTLSTYSSDFKLLMTGTPLQNNIEELWTLLNFLDPNAFDNLQKFQQNFGDLNEVENIVQLQTILKPMMLRRMKSEVEKSIAPLEEIIIECPMTPYQRMYYKSIFEKNIDYLHRGAHKSNSTSLRNIAMELRKVCNHPFLIAGAEDQITIEKRESLNLKENDEAPSNFEFDLLVRNSGKMILLDKLLRKLKQDGHRVLIFSQMTAMLDIIQDYLNLVDYKFCRIDGDVRSEIRQVNIDEFNKKGSDKFVFLLCTRSGGVGINLASADTVIIYDSDYNPQNDIQATSRCHRIGQKKEVKMYRFITAKSYERKMFDMASIKLGLDHAVLGSGKKEDSSKLDLEKLLRFGAYYAYKEEEDNNASETFGEEDIESVISRSTRIQHASVVGGEGSTFSKAHFEISENDTDVDLTAPDFWQKYIPVVEEDVNLDNCSIAERYRKIKERMSLEDLNEKLRSKSTPSLSSLADTKKSPKKKDKEENLWTLNKIKKLMNSILNFGWGRWNTIIENTKLTFELRRIIAAAHVILHWLIEASIESSTKPSPIMESINQKCIENDQSDDEMIELQKQFIIKYRNAFYSTITGGANWKLSRLELLYFIDTLVKSAKNLPDDIPIPPVKIIKPADWWTINDDRLLIYNTWKYGFSNYNHEEFTFSQNIAENTKRLTNRLHTLMDNLKNTYASYKTKNKDENLAYSCEVLSQALSTFLPKDHKSLIDTLTLIGNYPDIEKFKEIGNIQSKSNASVQNYIQKVIDYCKALKNNESVESFDIAEPISINKATRILNRVNFFDDLRKSKIELQKEDDQKLFNYLIENGFLNMTNELDWVKEKYELTDLTEFNLIKLVHQIRRGFRKFQKGRMRAQSSVRTRIRSTRSNSTADDIYKPDTKVYIDCPSLVRKEDGSYQYPIQITQKIKLMSLGEVVYDRPHYHTDKYIYPVGYQIEKEFYSISDPNNQAVYRASVLDGGDYPLFRVECLDKSKMVFEGNSPSKPWMEASLSIEATKKKLGMPTKDVVTISGPVAFGFPLPIVTYLIDNLPNARKCINHVFKRYAVRGDENDKEDDQNEFKNGSGEDDEEEEELNDEFDYDDNEEDENRSEDEENGEFEYDEDDEDNDDYSEEESYDDSYDGNAKKIRIKMRRIRISKKRKDFFPNLCLKFTHLDELGNNDTNKDNENNEFGVSYRSNQLIGPLPFDYQSNDNKSTEDHLKDIIVKLSEHINNNNV</sequence>
<evidence type="ECO:0000313" key="14">
    <source>
        <dbReference type="EMBL" id="KAK8888143.1"/>
    </source>
</evidence>
<dbReference type="EMBL" id="JAPFFF010000343">
    <property type="protein sequence ID" value="KAK8834661.1"/>
    <property type="molecule type" value="Genomic_DNA"/>
</dbReference>
<comment type="caution">
    <text evidence="14">The sequence shown here is derived from an EMBL/GenBank/DDBJ whole genome shotgun (WGS) entry which is preliminary data.</text>
</comment>
<dbReference type="SMART" id="SM00487">
    <property type="entry name" value="DEXDc"/>
    <property type="match status" value="1"/>
</dbReference>
<feature type="domain" description="Chromo" evidence="10">
    <location>
        <begin position="266"/>
        <end position="318"/>
    </location>
</feature>
<feature type="compositionally biased region" description="Basic and acidic residues" evidence="9">
    <location>
        <begin position="963"/>
        <end position="973"/>
    </location>
</feature>
<keyword evidence="15" id="KW-1185">Reference proteome</keyword>
<feature type="compositionally biased region" description="Polar residues" evidence="9">
    <location>
        <begin position="29"/>
        <end position="50"/>
    </location>
</feature>
<evidence type="ECO:0000256" key="4">
    <source>
        <dbReference type="ARBA" id="ARBA00022801"/>
    </source>
</evidence>
<dbReference type="InterPro" id="IPR038718">
    <property type="entry name" value="SNF2-like_sf"/>
</dbReference>
<keyword evidence="7" id="KW-0804">Transcription</keyword>
<keyword evidence="6" id="KW-0805">Transcription regulation</keyword>
<keyword evidence="5" id="KW-0067">ATP-binding</keyword>
<dbReference type="InterPro" id="IPR027417">
    <property type="entry name" value="P-loop_NTPase"/>
</dbReference>
<dbReference type="Gene3D" id="3.40.50.10810">
    <property type="entry name" value="Tandem AAA-ATPase domain"/>
    <property type="match status" value="1"/>
</dbReference>
<dbReference type="Gene3D" id="2.40.50.40">
    <property type="match status" value="1"/>
</dbReference>
<feature type="compositionally biased region" description="Acidic residues" evidence="9">
    <location>
        <begin position="131"/>
        <end position="166"/>
    </location>
</feature>
<dbReference type="SMART" id="SM00541">
    <property type="entry name" value="FYRN"/>
    <property type="match status" value="1"/>
</dbReference>
<evidence type="ECO:0000256" key="3">
    <source>
        <dbReference type="ARBA" id="ARBA00022741"/>
    </source>
</evidence>
<feature type="region of interest" description="Disordered" evidence="9">
    <location>
        <begin position="949"/>
        <end position="973"/>
    </location>
</feature>
<evidence type="ECO:0000256" key="1">
    <source>
        <dbReference type="ARBA" id="ARBA00004123"/>
    </source>
</evidence>
<dbReference type="PROSITE" id="PS51194">
    <property type="entry name" value="HELICASE_CTER"/>
    <property type="match status" value="1"/>
</dbReference>
<accession>A0ABR2KAJ3</accession>